<dbReference type="STRING" id="195883.A0A482X676"/>
<dbReference type="InterPro" id="IPR022043">
    <property type="entry name" value="CAF1A_DD"/>
</dbReference>
<evidence type="ECO:0000256" key="5">
    <source>
        <dbReference type="SAM" id="MobiDB-lite"/>
    </source>
</evidence>
<dbReference type="OrthoDB" id="79480at2759"/>
<feature type="region of interest" description="Disordered" evidence="5">
    <location>
        <begin position="502"/>
        <end position="529"/>
    </location>
</feature>
<evidence type="ECO:0000256" key="3">
    <source>
        <dbReference type="ARBA" id="ARBA00023204"/>
    </source>
</evidence>
<feature type="compositionally biased region" description="Basic and acidic residues" evidence="5">
    <location>
        <begin position="1"/>
        <end position="15"/>
    </location>
</feature>
<accession>A0A482X676</accession>
<feature type="compositionally biased region" description="Acidic residues" evidence="5">
    <location>
        <begin position="390"/>
        <end position="401"/>
    </location>
</feature>
<comment type="caution">
    <text evidence="7">The sequence shown here is derived from an EMBL/GenBank/DDBJ whole genome shotgun (WGS) entry which is preliminary data.</text>
</comment>
<keyword evidence="4" id="KW-0539">Nucleus</keyword>
<feature type="domain" description="Chromatin assembly factor 1 subunit A dimerization" evidence="6">
    <location>
        <begin position="330"/>
        <end position="399"/>
    </location>
</feature>
<protein>
    <recommendedName>
        <fullName evidence="6">Chromatin assembly factor 1 subunit A dimerization domain-containing protein</fullName>
    </recommendedName>
</protein>
<dbReference type="Pfam" id="PF12253">
    <property type="entry name" value="CAF1A_dimeriz"/>
    <property type="match status" value="1"/>
</dbReference>
<dbReference type="SMR" id="A0A482X676"/>
<dbReference type="GO" id="GO:0033186">
    <property type="term" value="C:CAF-1 complex"/>
    <property type="evidence" value="ECO:0007669"/>
    <property type="project" value="TreeGrafter"/>
</dbReference>
<sequence>MKRMEDNESKERSPSEDTGSPPARRVEGGERKGGGGIATPASANKTPKGRKLTPTQLEKQKESAKKKAEREEKLLEKERLKKEKEEQANKLKEERLKMKQDKEEQKKREREEKEELRKKEKEEKEELRKKEKEEKEKKRLAEIEQKNEAKRQKEEEKKKQTEAREEERRRREEAKEEEKRKKDAEKRKAAEAFASFFKPKESNSAAAADEGNDIEMAVDRTAVEQLKFMPFEVKGDMRLSTVCRRTLDPATKSVLDEKMERQNVDVSNLYINLLKSKRHSPLSAEKTWPIADETEDDVIIIEAEVNEENGSEKSGKEVHKEKRTKRFKAKLLQFVENRRPPYWGTWRKKSNNIGARRPFNLDKTIFEYDVDSDDEWEEEEPGESLRGSDDENEKESEDEYEVDNKVFVPHGYLSDEEMQDDFEDCSREAQKAKLQLLEIEFQAEMTKKTEKLKPRLIGCVWFANSVSDPTSVGSRIAEMLLSRRMVLFDSEAELPIEARHRLSANQESSSPAAASSPLVEQAGRKSKFPESGDTWIVLSQERHPLGQLTYLDADGGHRGNIRASIGSSWSELLIPRTKKLSLILVAMHQVWIRIGIAETIQET</sequence>
<organism evidence="7 8">
    <name type="scientific">Laodelphax striatellus</name>
    <name type="common">Small brown planthopper</name>
    <name type="synonym">Delphax striatella</name>
    <dbReference type="NCBI Taxonomy" id="195883"/>
    <lineage>
        <taxon>Eukaryota</taxon>
        <taxon>Metazoa</taxon>
        <taxon>Ecdysozoa</taxon>
        <taxon>Arthropoda</taxon>
        <taxon>Hexapoda</taxon>
        <taxon>Insecta</taxon>
        <taxon>Pterygota</taxon>
        <taxon>Neoptera</taxon>
        <taxon>Paraneoptera</taxon>
        <taxon>Hemiptera</taxon>
        <taxon>Auchenorrhyncha</taxon>
        <taxon>Fulgoroidea</taxon>
        <taxon>Delphacidae</taxon>
        <taxon>Criomorphinae</taxon>
        <taxon>Laodelphax</taxon>
    </lineage>
</organism>
<dbReference type="InParanoid" id="A0A482X676"/>
<dbReference type="GO" id="GO:0006281">
    <property type="term" value="P:DNA repair"/>
    <property type="evidence" value="ECO:0007669"/>
    <property type="project" value="UniProtKB-KW"/>
</dbReference>
<evidence type="ECO:0000313" key="8">
    <source>
        <dbReference type="Proteomes" id="UP000291343"/>
    </source>
</evidence>
<feature type="compositionally biased region" description="Basic and acidic residues" evidence="5">
    <location>
        <begin position="58"/>
        <end position="190"/>
    </location>
</feature>
<evidence type="ECO:0000256" key="4">
    <source>
        <dbReference type="ARBA" id="ARBA00023242"/>
    </source>
</evidence>
<keyword evidence="2" id="KW-0227">DNA damage</keyword>
<evidence type="ECO:0000313" key="7">
    <source>
        <dbReference type="EMBL" id="RZF40791.1"/>
    </source>
</evidence>
<feature type="region of interest" description="Disordered" evidence="5">
    <location>
        <begin position="370"/>
        <end position="401"/>
    </location>
</feature>
<feature type="compositionally biased region" description="Acidic residues" evidence="5">
    <location>
        <begin position="370"/>
        <end position="382"/>
    </location>
</feature>
<comment type="subcellular location">
    <subcellularLocation>
        <location evidence="1">Nucleus</location>
    </subcellularLocation>
</comment>
<evidence type="ECO:0000256" key="2">
    <source>
        <dbReference type="ARBA" id="ARBA00022763"/>
    </source>
</evidence>
<keyword evidence="8" id="KW-1185">Reference proteome</keyword>
<dbReference type="GO" id="GO:0005634">
    <property type="term" value="C:nucleus"/>
    <property type="evidence" value="ECO:0007669"/>
    <property type="project" value="UniProtKB-SubCell"/>
</dbReference>
<proteinExistence type="predicted"/>
<dbReference type="GO" id="GO:0006334">
    <property type="term" value="P:nucleosome assembly"/>
    <property type="evidence" value="ECO:0007669"/>
    <property type="project" value="TreeGrafter"/>
</dbReference>
<dbReference type="EMBL" id="QKKF02017624">
    <property type="protein sequence ID" value="RZF40791.1"/>
    <property type="molecule type" value="Genomic_DNA"/>
</dbReference>
<name>A0A482X676_LAOST</name>
<evidence type="ECO:0000256" key="1">
    <source>
        <dbReference type="ARBA" id="ARBA00004123"/>
    </source>
</evidence>
<gene>
    <name evidence="7" type="ORF">LSTR_LSTR009276</name>
</gene>
<reference evidence="7 8" key="1">
    <citation type="journal article" date="2017" name="Gigascience">
        <title>Genome sequence of the small brown planthopper, Laodelphax striatellus.</title>
        <authorList>
            <person name="Zhu J."/>
            <person name="Jiang F."/>
            <person name="Wang X."/>
            <person name="Yang P."/>
            <person name="Bao Y."/>
            <person name="Zhao W."/>
            <person name="Wang W."/>
            <person name="Lu H."/>
            <person name="Wang Q."/>
            <person name="Cui N."/>
            <person name="Li J."/>
            <person name="Chen X."/>
            <person name="Luo L."/>
            <person name="Yu J."/>
            <person name="Kang L."/>
            <person name="Cui F."/>
        </authorList>
    </citation>
    <scope>NUCLEOTIDE SEQUENCE [LARGE SCALE GENOMIC DNA]</scope>
    <source>
        <strain evidence="7">Lst14</strain>
    </source>
</reference>
<dbReference type="AlphaFoldDB" id="A0A482X676"/>
<feature type="region of interest" description="Disordered" evidence="5">
    <location>
        <begin position="1"/>
        <end position="210"/>
    </location>
</feature>
<dbReference type="PANTHER" id="PTHR15272">
    <property type="entry name" value="CHROMATIN ASSEMBLY FACTOR 1 SUBUNIT A CAF-1 SUBUNIT A"/>
    <property type="match status" value="1"/>
</dbReference>
<dbReference type="Proteomes" id="UP000291343">
    <property type="component" value="Unassembled WGS sequence"/>
</dbReference>
<feature type="compositionally biased region" description="Basic and acidic residues" evidence="5">
    <location>
        <begin position="24"/>
        <end position="33"/>
    </location>
</feature>
<keyword evidence="3" id="KW-0234">DNA repair</keyword>
<dbReference type="PANTHER" id="PTHR15272:SF0">
    <property type="entry name" value="CHROMATIN ASSEMBLY FACTOR 1 SUBUNIT A"/>
    <property type="match status" value="1"/>
</dbReference>
<feature type="compositionally biased region" description="Low complexity" evidence="5">
    <location>
        <begin position="508"/>
        <end position="517"/>
    </location>
</feature>
<evidence type="ECO:0000259" key="6">
    <source>
        <dbReference type="Pfam" id="PF12253"/>
    </source>
</evidence>